<dbReference type="InterPro" id="IPR025110">
    <property type="entry name" value="AMP-bd_C"/>
</dbReference>
<protein>
    <submittedName>
        <fullName evidence="4">2,3-dihydroxybenzoate-AMP ligase</fullName>
    </submittedName>
</protein>
<keyword evidence="5" id="KW-1185">Reference proteome</keyword>
<gene>
    <name evidence="4" type="ORF">GA0070616_4986</name>
</gene>
<dbReference type="STRING" id="145857.GA0070616_4986"/>
<dbReference type="GO" id="GO:0016878">
    <property type="term" value="F:acid-thiol ligase activity"/>
    <property type="evidence" value="ECO:0007669"/>
    <property type="project" value="UniProtKB-ARBA"/>
</dbReference>
<name>A0A1C6SZI9_9ACTN</name>
<evidence type="ECO:0000259" key="2">
    <source>
        <dbReference type="Pfam" id="PF00501"/>
    </source>
</evidence>
<dbReference type="SUPFAM" id="SSF56801">
    <property type="entry name" value="Acetyl-CoA synthetase-like"/>
    <property type="match status" value="1"/>
</dbReference>
<evidence type="ECO:0000313" key="4">
    <source>
        <dbReference type="EMBL" id="SCL34505.1"/>
    </source>
</evidence>
<dbReference type="Gene3D" id="2.30.38.10">
    <property type="entry name" value="Luciferase, Domain 3"/>
    <property type="match status" value="1"/>
</dbReference>
<dbReference type="Proteomes" id="UP000199699">
    <property type="component" value="Unassembled WGS sequence"/>
</dbReference>
<dbReference type="Pfam" id="PF13193">
    <property type="entry name" value="AMP-binding_C"/>
    <property type="match status" value="1"/>
</dbReference>
<evidence type="ECO:0000313" key="5">
    <source>
        <dbReference type="Proteomes" id="UP000199699"/>
    </source>
</evidence>
<evidence type="ECO:0000256" key="1">
    <source>
        <dbReference type="ARBA" id="ARBA00022598"/>
    </source>
</evidence>
<dbReference type="InterPro" id="IPR050237">
    <property type="entry name" value="ATP-dep_AMP-bd_enzyme"/>
</dbReference>
<evidence type="ECO:0000259" key="3">
    <source>
        <dbReference type="Pfam" id="PF13193"/>
    </source>
</evidence>
<dbReference type="Gene3D" id="3.30.300.30">
    <property type="match status" value="1"/>
</dbReference>
<dbReference type="InterPro" id="IPR045851">
    <property type="entry name" value="AMP-bd_C_sf"/>
</dbReference>
<dbReference type="EMBL" id="FMHT01000003">
    <property type="protein sequence ID" value="SCL34505.1"/>
    <property type="molecule type" value="Genomic_DNA"/>
</dbReference>
<dbReference type="InterPro" id="IPR000873">
    <property type="entry name" value="AMP-dep_synth/lig_dom"/>
</dbReference>
<dbReference type="AlphaFoldDB" id="A0A1C6SZI9"/>
<dbReference type="PANTHER" id="PTHR43767:SF1">
    <property type="entry name" value="NONRIBOSOMAL PEPTIDE SYNTHASE PES1 (EUROFUNG)-RELATED"/>
    <property type="match status" value="1"/>
</dbReference>
<feature type="domain" description="AMP-binding enzyme C-terminal" evidence="3">
    <location>
        <begin position="463"/>
        <end position="539"/>
    </location>
</feature>
<proteinExistence type="predicted"/>
<dbReference type="FunFam" id="2.30.38.10:FF:000003">
    <property type="entry name" value="Vibriobactin-specific 2,3-dihydroxybenzoate-AMP ligase"/>
    <property type="match status" value="1"/>
</dbReference>
<feature type="domain" description="AMP-dependent synthetase/ligase" evidence="2">
    <location>
        <begin position="40"/>
        <end position="413"/>
    </location>
</feature>
<dbReference type="OrthoDB" id="9803968at2"/>
<dbReference type="Gene3D" id="3.40.50.980">
    <property type="match status" value="2"/>
</dbReference>
<sequence>MAETAVKPSRRGTVAWPGELAARYVARGYWEGRSLGQHLADAARRTPDAVCLVDGSTRMTYRELLARADGAATRLAALGLRPDDRVVVQLPNRWEHVVTTVACLRLGVLPVWALPQHRERELSGLVAHTQARAVVVPDVYRDFDHQAMAHRIVAESPYAAHVVVAGDDVRPGSLSLAELCAPAADPGTSAAELDAAAPSGDAVAMLILSGGTTGVPKLIPRTHNDLTYMVKRAVQLCRFGPDSRYLAVLPLGHGFPNTGPGVLGTLLAGGRVVVAPSTTPEVALGLIEREEVTATSVVPAIVQRWLRHLEEYPGTDVGSLRLLQVGAARLDPAVAGLIGPAFGCTLQQVFGMAEGLLCMTRLDDPPEVVHHTQGRPVCPDDEIRIVDERGVPVPVGQPGVLLTQGPYTLRGYYDTPEHDRHVFVDGWYRTGDVVRRTPEGNLVVVGREKDVVNRGGEKIHAEEIENVARGLDDVEQAAAVAMPDPELGERVCLVVVLRPGGAVALADVRSAMLAAGMARFKLPERLVEVDELPVTPLGKVDKKALRAYVAATAAAA</sequence>
<dbReference type="Pfam" id="PF00501">
    <property type="entry name" value="AMP-binding"/>
    <property type="match status" value="1"/>
</dbReference>
<dbReference type="PROSITE" id="PS00455">
    <property type="entry name" value="AMP_BINDING"/>
    <property type="match status" value="1"/>
</dbReference>
<accession>A0A1C6SZI9</accession>
<dbReference type="PANTHER" id="PTHR43767">
    <property type="entry name" value="LONG-CHAIN-FATTY-ACID--COA LIGASE"/>
    <property type="match status" value="1"/>
</dbReference>
<organism evidence="4 5">
    <name type="scientific">Micromonospora nigra</name>
    <dbReference type="NCBI Taxonomy" id="145857"/>
    <lineage>
        <taxon>Bacteria</taxon>
        <taxon>Bacillati</taxon>
        <taxon>Actinomycetota</taxon>
        <taxon>Actinomycetes</taxon>
        <taxon>Micromonosporales</taxon>
        <taxon>Micromonosporaceae</taxon>
        <taxon>Micromonospora</taxon>
    </lineage>
</organism>
<dbReference type="RefSeq" id="WP_091087914.1">
    <property type="nucleotide sequence ID" value="NZ_FMHT01000003.1"/>
</dbReference>
<keyword evidence="1 4" id="KW-0436">Ligase</keyword>
<dbReference type="InterPro" id="IPR020845">
    <property type="entry name" value="AMP-binding_CS"/>
</dbReference>
<reference evidence="4 5" key="1">
    <citation type="submission" date="2016-06" db="EMBL/GenBank/DDBJ databases">
        <authorList>
            <person name="Kjaerup R.B."/>
            <person name="Dalgaard T.S."/>
            <person name="Juul-Madsen H.R."/>
        </authorList>
    </citation>
    <scope>NUCLEOTIDE SEQUENCE [LARGE SCALE GENOMIC DNA]</scope>
    <source>
        <strain evidence="4 5">DSM 43818</strain>
    </source>
</reference>